<keyword evidence="1" id="KW-0732">Signal</keyword>
<name>A0A8G2BG95_9PROT</name>
<reference evidence="2 3" key="1">
    <citation type="submission" date="2016-10" db="EMBL/GenBank/DDBJ databases">
        <authorList>
            <person name="Varghese N."/>
            <person name="Submissions S."/>
        </authorList>
    </citation>
    <scope>NUCLEOTIDE SEQUENCE [LARGE SCALE GENOMIC DNA]</scope>
    <source>
        <strain evidence="2 3">DSM 18839</strain>
    </source>
</reference>
<feature type="chain" id="PRO_5034038809" description="Secreted protein" evidence="1">
    <location>
        <begin position="25"/>
        <end position="248"/>
    </location>
</feature>
<dbReference type="AlphaFoldDB" id="A0A8G2BG95"/>
<organism evidence="2 3">
    <name type="scientific">Thalassobaculum litoreum DSM 18839</name>
    <dbReference type="NCBI Taxonomy" id="1123362"/>
    <lineage>
        <taxon>Bacteria</taxon>
        <taxon>Pseudomonadati</taxon>
        <taxon>Pseudomonadota</taxon>
        <taxon>Alphaproteobacteria</taxon>
        <taxon>Rhodospirillales</taxon>
        <taxon>Thalassobaculaceae</taxon>
        <taxon>Thalassobaculum</taxon>
    </lineage>
</organism>
<gene>
    <name evidence="2" type="ORF">SAMN05660686_01538</name>
</gene>
<dbReference type="Proteomes" id="UP000198615">
    <property type="component" value="Unassembled WGS sequence"/>
</dbReference>
<keyword evidence="3" id="KW-1185">Reference proteome</keyword>
<proteinExistence type="predicted"/>
<protein>
    <recommendedName>
        <fullName evidence="4">Secreted protein</fullName>
    </recommendedName>
</protein>
<dbReference type="PANTHER" id="PTHR36057">
    <property type="match status" value="1"/>
</dbReference>
<evidence type="ECO:0000313" key="3">
    <source>
        <dbReference type="Proteomes" id="UP000198615"/>
    </source>
</evidence>
<dbReference type="EMBL" id="FNBW01000004">
    <property type="protein sequence ID" value="SDF52424.1"/>
    <property type="molecule type" value="Genomic_DNA"/>
</dbReference>
<comment type="caution">
    <text evidence="2">The sequence shown here is derived from an EMBL/GenBank/DDBJ whole genome shotgun (WGS) entry which is preliminary data.</text>
</comment>
<dbReference type="RefSeq" id="WP_093149393.1">
    <property type="nucleotide sequence ID" value="NZ_FNBW01000004.1"/>
</dbReference>
<dbReference type="InterPro" id="IPR010634">
    <property type="entry name" value="DUF1223"/>
</dbReference>
<dbReference type="SUPFAM" id="SSF52833">
    <property type="entry name" value="Thioredoxin-like"/>
    <property type="match status" value="1"/>
</dbReference>
<accession>A0A8G2BG95</accession>
<evidence type="ECO:0008006" key="4">
    <source>
        <dbReference type="Google" id="ProtNLM"/>
    </source>
</evidence>
<dbReference type="Pfam" id="PF06764">
    <property type="entry name" value="DUF1223"/>
    <property type="match status" value="1"/>
</dbReference>
<sequence length="248" mass="26404">MITRRSFSAIAAAGLAAASLPRSGAAVGLSPRPVVVELFTSQGCSSCPPADAYLGRLAARDDVIALAYHIDYWDYIGWPDPFADAAHTARQRAYQHALGNRTLYTPQMVIDGAVDAVGSDSRAVDGIIRERLAAGSDDRPVVRVEASLSHGELRAEIHDTGMPGPADVLAVAYDAHHKTQIRRGENTGLSLENFNVVRAIRKIGEFHGPGRSLSVPAKPWTEVEGGIAILVQGAEHGPIWGATRVLTV</sequence>
<evidence type="ECO:0000256" key="1">
    <source>
        <dbReference type="SAM" id="SignalP"/>
    </source>
</evidence>
<evidence type="ECO:0000313" key="2">
    <source>
        <dbReference type="EMBL" id="SDF52424.1"/>
    </source>
</evidence>
<dbReference type="InterPro" id="IPR036249">
    <property type="entry name" value="Thioredoxin-like_sf"/>
</dbReference>
<dbReference type="PANTHER" id="PTHR36057:SF1">
    <property type="entry name" value="LIPOPROTEIN LIPID ATTACHMENT SITE-LIKE PROTEIN, PUTATIVE (DUF1223)-RELATED"/>
    <property type="match status" value="1"/>
</dbReference>
<dbReference type="OrthoDB" id="9808254at2"/>
<feature type="signal peptide" evidence="1">
    <location>
        <begin position="1"/>
        <end position="24"/>
    </location>
</feature>